<dbReference type="PANTHER" id="PTHR45870:SF2">
    <property type="entry name" value="TUBULIN MONOGLYCYLASE TTLL3"/>
    <property type="match status" value="1"/>
</dbReference>
<evidence type="ECO:0008006" key="10">
    <source>
        <dbReference type="Google" id="ProtNLM"/>
    </source>
</evidence>
<dbReference type="PROSITE" id="PS51221">
    <property type="entry name" value="TTL"/>
    <property type="match status" value="1"/>
</dbReference>
<feature type="compositionally biased region" description="Low complexity" evidence="7">
    <location>
        <begin position="585"/>
        <end position="602"/>
    </location>
</feature>
<feature type="compositionally biased region" description="Basic residues" evidence="7">
    <location>
        <begin position="608"/>
        <end position="618"/>
    </location>
</feature>
<evidence type="ECO:0000256" key="4">
    <source>
        <dbReference type="ARBA" id="ARBA00022741"/>
    </source>
</evidence>
<dbReference type="EMBL" id="JBFDAA010000011">
    <property type="protein sequence ID" value="KAL1124307.1"/>
    <property type="molecule type" value="Genomic_DNA"/>
</dbReference>
<dbReference type="Gene3D" id="3.30.470.20">
    <property type="entry name" value="ATP-grasp fold, B domain"/>
    <property type="match status" value="1"/>
</dbReference>
<dbReference type="GO" id="GO:0070735">
    <property type="term" value="F:protein-glycine ligase activity"/>
    <property type="evidence" value="ECO:0007669"/>
    <property type="project" value="UniProtKB-ARBA"/>
</dbReference>
<keyword evidence="4" id="KW-0547">Nucleotide-binding</keyword>
<evidence type="ECO:0000256" key="3">
    <source>
        <dbReference type="ARBA" id="ARBA00022598"/>
    </source>
</evidence>
<dbReference type="Proteomes" id="UP001558652">
    <property type="component" value="Unassembled WGS sequence"/>
</dbReference>
<organism evidence="8 9">
    <name type="scientific">Ranatra chinensis</name>
    <dbReference type="NCBI Taxonomy" id="642074"/>
    <lineage>
        <taxon>Eukaryota</taxon>
        <taxon>Metazoa</taxon>
        <taxon>Ecdysozoa</taxon>
        <taxon>Arthropoda</taxon>
        <taxon>Hexapoda</taxon>
        <taxon>Insecta</taxon>
        <taxon>Pterygota</taxon>
        <taxon>Neoptera</taxon>
        <taxon>Paraneoptera</taxon>
        <taxon>Hemiptera</taxon>
        <taxon>Heteroptera</taxon>
        <taxon>Panheteroptera</taxon>
        <taxon>Nepomorpha</taxon>
        <taxon>Nepidae</taxon>
        <taxon>Ranatrinae</taxon>
        <taxon>Ranatra</taxon>
    </lineage>
</organism>
<protein>
    <recommendedName>
        <fullName evidence="10">Tubulin glycylase 3A</fullName>
    </recommendedName>
</protein>
<dbReference type="FunFam" id="3.30.470.20:FF:000032">
    <property type="entry name" value="tubulin monoglycylase TTLL3 isoform X2"/>
    <property type="match status" value="1"/>
</dbReference>
<keyword evidence="2" id="KW-0963">Cytoplasm</keyword>
<evidence type="ECO:0000256" key="1">
    <source>
        <dbReference type="ARBA" id="ARBA00004245"/>
    </source>
</evidence>
<dbReference type="SUPFAM" id="SSF56059">
    <property type="entry name" value="Glutathione synthetase ATP-binding domain-like"/>
    <property type="match status" value="1"/>
</dbReference>
<evidence type="ECO:0000313" key="8">
    <source>
        <dbReference type="EMBL" id="KAL1124307.1"/>
    </source>
</evidence>
<gene>
    <name evidence="8" type="ORF">AAG570_002075</name>
</gene>
<keyword evidence="6" id="KW-0206">Cytoskeleton</keyword>
<reference evidence="8 9" key="1">
    <citation type="submission" date="2024-07" db="EMBL/GenBank/DDBJ databases">
        <title>Chromosome-level genome assembly of the water stick insect Ranatra chinensis (Heteroptera: Nepidae).</title>
        <authorList>
            <person name="Liu X."/>
        </authorList>
    </citation>
    <scope>NUCLEOTIDE SEQUENCE [LARGE SCALE GENOMIC DNA]</scope>
    <source>
        <strain evidence="8">Cailab_2021Rc</strain>
        <tissue evidence="8">Muscle</tissue>
    </source>
</reference>
<dbReference type="InterPro" id="IPR051437">
    <property type="entry name" value="TTLL_monoglycylase"/>
</dbReference>
<sequence>MGSSSTRNASPSINKSQLFTSKRHYLSSVSNAYLVCPQGHKTFTIFGRFPSIRDALKARGWVQNFDLRRLTPSRQRQYQDELSWAASRSDGRVEDKDDCQLISRMLRNTPVSFVWVMGESIDWKSLGKSTIVSRFPRVYFTTKVGLCSYMQQSHWYVEGGVSSARFPRCYNISTSEDLNTFIKDFRLTACFSLLQSVLANIDRAGGQFFSEHGEIPLSVVEFAAKRCSEFVAGQEHEDIDKETDERVWDHQWDQFLTNYYKTLNDKTRFQAAHHLQIEAIYSCCKVTLESARPYWPQMDMDGVHNLWIVKPAAKSRGRGIHVMSNLEDILSKLGTLHPNDPRFVIQKYIERPLLIHETKFDIRQWFLVTSSYPLTIWMYKESYLRFCSQLYCLNNMHESVHLSNNAVQCKYKNANRHHALPQDNMWDCYTFQTYLRTIGMTDKWDTVIYPGMRECITGSLLAAQEHMEPRRNCFELYGADFILTEDFVPWLIEINSSPCMSPTTSVTARMCSQCLEDVIKVVIDRKLDKDAKTGMFEMVYRQQISSPQPYTGMNLTVKGNRIGRYAKPKTKSFPDEDFEPGRKPATSGVASSTVESSSAEDSVLSKTPRVRKRPKKHSCVSSQHQYSKHSRHFNNLARRVRLHSRSVTRLDIPQNPETYDWRRRVERTRATCERVLLRLNQLKNESCNDENLQPRTADKMSASPKRVPSLPEIKVGQVRDNNNNSVRSAPSFLNIRESLPRQKLSTLEIPKLHN</sequence>
<comment type="caution">
    <text evidence="8">The sequence shown here is derived from an EMBL/GenBank/DDBJ whole genome shotgun (WGS) entry which is preliminary data.</text>
</comment>
<evidence type="ECO:0000256" key="6">
    <source>
        <dbReference type="ARBA" id="ARBA00023212"/>
    </source>
</evidence>
<keyword evidence="5" id="KW-0067">ATP-binding</keyword>
<keyword evidence="3" id="KW-0436">Ligase</keyword>
<name>A0ABD0YAN5_9HEMI</name>
<dbReference type="PANTHER" id="PTHR45870">
    <property type="entry name" value="TUBULIN MONOGLYCYLASE TTLL3"/>
    <property type="match status" value="1"/>
</dbReference>
<comment type="subcellular location">
    <subcellularLocation>
        <location evidence="1">Cytoplasm</location>
        <location evidence="1">Cytoskeleton</location>
    </subcellularLocation>
</comment>
<evidence type="ECO:0000256" key="5">
    <source>
        <dbReference type="ARBA" id="ARBA00022840"/>
    </source>
</evidence>
<feature type="region of interest" description="Disordered" evidence="7">
    <location>
        <begin position="566"/>
        <end position="630"/>
    </location>
</feature>
<dbReference type="GO" id="GO:0005524">
    <property type="term" value="F:ATP binding"/>
    <property type="evidence" value="ECO:0007669"/>
    <property type="project" value="UniProtKB-KW"/>
</dbReference>
<feature type="region of interest" description="Disordered" evidence="7">
    <location>
        <begin position="688"/>
        <end position="712"/>
    </location>
</feature>
<dbReference type="GO" id="GO:0005856">
    <property type="term" value="C:cytoskeleton"/>
    <property type="evidence" value="ECO:0007669"/>
    <property type="project" value="UniProtKB-SubCell"/>
</dbReference>
<dbReference type="InterPro" id="IPR004344">
    <property type="entry name" value="TTL/TTLL_fam"/>
</dbReference>
<keyword evidence="9" id="KW-1185">Reference proteome</keyword>
<accession>A0ABD0YAN5</accession>
<evidence type="ECO:0000256" key="2">
    <source>
        <dbReference type="ARBA" id="ARBA00022490"/>
    </source>
</evidence>
<evidence type="ECO:0000313" key="9">
    <source>
        <dbReference type="Proteomes" id="UP001558652"/>
    </source>
</evidence>
<evidence type="ECO:0000256" key="7">
    <source>
        <dbReference type="SAM" id="MobiDB-lite"/>
    </source>
</evidence>
<dbReference type="AlphaFoldDB" id="A0ABD0YAN5"/>
<dbReference type="Pfam" id="PF03133">
    <property type="entry name" value="TTL"/>
    <property type="match status" value="1"/>
</dbReference>
<proteinExistence type="predicted"/>